<dbReference type="SUPFAM" id="SSF48024">
    <property type="entry name" value="N-terminal domain of DnaB helicase"/>
    <property type="match status" value="1"/>
</dbReference>
<feature type="domain" description="SF4 helicase" evidence="12">
    <location>
        <begin position="198"/>
        <end position="463"/>
    </location>
</feature>
<evidence type="ECO:0000313" key="14">
    <source>
        <dbReference type="Proteomes" id="UP000279968"/>
    </source>
</evidence>
<dbReference type="Gene3D" id="1.10.860.10">
    <property type="entry name" value="DNAb Helicase, Chain A"/>
    <property type="match status" value="1"/>
</dbReference>
<feature type="region of interest" description="Disordered" evidence="11">
    <location>
        <begin position="1"/>
        <end position="30"/>
    </location>
</feature>
<dbReference type="AlphaFoldDB" id="A0A3B0A771"/>
<accession>A0A3B0A771</accession>
<keyword evidence="6" id="KW-0067">ATP-binding</keyword>
<keyword evidence="8" id="KW-0413">Isomerase</keyword>
<proteinExistence type="inferred from homology"/>
<sequence length="463" mass="50472">MERTATSPEEWGPPPTDEPPPSEGQYDRVPPHNVKAEQIVLGAMMMSVEAIVDIERIVKPGDFYRPLHGRIFETITKLAAQREPTDPIAIAEALGPDLSLVGGAPYLHTCYAAVPTAANGPWYARIVKEKADLRRIADVATFIRQRVFELGDLPAADLAEQVRERLNAIEDGTVEGARRWAQIIPDVVKAMEAAADPEQDDAPRIPTGFRDLDRLLGGGWKGGQLIVVAARTGVGKSIATLGFAKTAAVDCEIPSAIVSLEMDDVEIGLRLLSSGSKVPHKVILTGLLDEQDASWVEWFKRISKDAPLWVDGTSCQSLADIRSLARKLHRQHGLRLLVVDYLQLVETTKGAENRQQAVAAISRGLKLLAKELDIAVIAVSQLNRGPEQRADKRPILSDLRESGAIENDADVIILLHRDDYYDKESPRAGEADLIVAKQRGGSTDTVTVAAQLHLSLFADMAIV</sequence>
<dbReference type="SUPFAM" id="SSF52540">
    <property type="entry name" value="P-loop containing nucleoside triphosphate hydrolases"/>
    <property type="match status" value="1"/>
</dbReference>
<dbReference type="Pfam" id="PF03796">
    <property type="entry name" value="DnaB_C"/>
    <property type="match status" value="1"/>
</dbReference>
<dbReference type="PANTHER" id="PTHR30153:SF2">
    <property type="entry name" value="REPLICATIVE DNA HELICASE"/>
    <property type="match status" value="1"/>
</dbReference>
<dbReference type="Proteomes" id="UP000279968">
    <property type="component" value="Unassembled WGS sequence"/>
</dbReference>
<dbReference type="PANTHER" id="PTHR30153">
    <property type="entry name" value="REPLICATIVE DNA HELICASE DNAB"/>
    <property type="match status" value="1"/>
</dbReference>
<evidence type="ECO:0000256" key="3">
    <source>
        <dbReference type="ARBA" id="ARBA00022741"/>
    </source>
</evidence>
<dbReference type="GO" id="GO:0005829">
    <property type="term" value="C:cytosol"/>
    <property type="evidence" value="ECO:0007669"/>
    <property type="project" value="TreeGrafter"/>
</dbReference>
<keyword evidence="3" id="KW-0547">Nucleotide-binding</keyword>
<dbReference type="OrthoDB" id="5150132at2"/>
<dbReference type="GO" id="GO:0043139">
    <property type="term" value="F:5'-3' DNA helicase activity"/>
    <property type="evidence" value="ECO:0007669"/>
    <property type="project" value="UniProtKB-EC"/>
</dbReference>
<evidence type="ECO:0000313" key="13">
    <source>
        <dbReference type="EMBL" id="RKN56242.1"/>
    </source>
</evidence>
<evidence type="ECO:0000256" key="8">
    <source>
        <dbReference type="ARBA" id="ARBA00023235"/>
    </source>
</evidence>
<dbReference type="EMBL" id="RBAN01000002">
    <property type="protein sequence ID" value="RKN56242.1"/>
    <property type="molecule type" value="Genomic_DNA"/>
</dbReference>
<dbReference type="EC" id="5.6.2.3" evidence="9"/>
<evidence type="ECO:0000256" key="11">
    <source>
        <dbReference type="SAM" id="MobiDB-lite"/>
    </source>
</evidence>
<dbReference type="InterPro" id="IPR027417">
    <property type="entry name" value="P-loop_NTPase"/>
</dbReference>
<dbReference type="GO" id="GO:0016787">
    <property type="term" value="F:hydrolase activity"/>
    <property type="evidence" value="ECO:0007669"/>
    <property type="project" value="UniProtKB-KW"/>
</dbReference>
<dbReference type="Pfam" id="PF00772">
    <property type="entry name" value="DnaB"/>
    <property type="match status" value="1"/>
</dbReference>
<name>A0A3B0A771_9ACTN</name>
<dbReference type="Gene3D" id="3.40.50.300">
    <property type="entry name" value="P-loop containing nucleotide triphosphate hydrolases"/>
    <property type="match status" value="1"/>
</dbReference>
<dbReference type="GO" id="GO:0006260">
    <property type="term" value="P:DNA replication"/>
    <property type="evidence" value="ECO:0007669"/>
    <property type="project" value="UniProtKB-KW"/>
</dbReference>
<reference evidence="13 14" key="1">
    <citation type="journal article" date="2015" name="Int. J. Syst. Evol. Microbiol.">
        <title>Micromonospora costi sp. nov., isolated from a leaf of Costus speciosus.</title>
        <authorList>
            <person name="Thawai C."/>
        </authorList>
    </citation>
    <scope>NUCLEOTIDE SEQUENCE [LARGE SCALE GENOMIC DNA]</scope>
    <source>
        <strain evidence="13 14">CS1-12</strain>
    </source>
</reference>
<dbReference type="RefSeq" id="WP_120780422.1">
    <property type="nucleotide sequence ID" value="NZ_RBAN01000002.1"/>
</dbReference>
<keyword evidence="2" id="KW-0235">DNA replication</keyword>
<keyword evidence="14" id="KW-1185">Reference proteome</keyword>
<comment type="similarity">
    <text evidence="1">Belongs to the helicase family. DnaB subfamily.</text>
</comment>
<keyword evidence="7" id="KW-0238">DNA-binding</keyword>
<dbReference type="GO" id="GO:0003677">
    <property type="term" value="F:DNA binding"/>
    <property type="evidence" value="ECO:0007669"/>
    <property type="project" value="UniProtKB-KW"/>
</dbReference>
<evidence type="ECO:0000256" key="5">
    <source>
        <dbReference type="ARBA" id="ARBA00022806"/>
    </source>
</evidence>
<evidence type="ECO:0000256" key="2">
    <source>
        <dbReference type="ARBA" id="ARBA00022705"/>
    </source>
</evidence>
<keyword evidence="4" id="KW-0378">Hydrolase</keyword>
<dbReference type="GO" id="GO:0005524">
    <property type="term" value="F:ATP binding"/>
    <property type="evidence" value="ECO:0007669"/>
    <property type="project" value="UniProtKB-KW"/>
</dbReference>
<comment type="caution">
    <text evidence="13">The sequence shown here is derived from an EMBL/GenBank/DDBJ whole genome shotgun (WGS) entry which is preliminary data.</text>
</comment>
<evidence type="ECO:0000256" key="9">
    <source>
        <dbReference type="ARBA" id="ARBA00044969"/>
    </source>
</evidence>
<gene>
    <name evidence="13" type="ORF">D7193_15165</name>
</gene>
<dbReference type="InterPro" id="IPR007693">
    <property type="entry name" value="DNA_helicase_DnaB-like_N"/>
</dbReference>
<evidence type="ECO:0000256" key="7">
    <source>
        <dbReference type="ARBA" id="ARBA00023125"/>
    </source>
</evidence>
<evidence type="ECO:0000259" key="12">
    <source>
        <dbReference type="PROSITE" id="PS51199"/>
    </source>
</evidence>
<evidence type="ECO:0000256" key="10">
    <source>
        <dbReference type="ARBA" id="ARBA00048954"/>
    </source>
</evidence>
<dbReference type="PROSITE" id="PS51199">
    <property type="entry name" value="SF4_HELICASE"/>
    <property type="match status" value="1"/>
</dbReference>
<dbReference type="InterPro" id="IPR016136">
    <property type="entry name" value="DNA_helicase_N/primase_C"/>
</dbReference>
<keyword evidence="5 13" id="KW-0347">Helicase</keyword>
<evidence type="ECO:0000256" key="1">
    <source>
        <dbReference type="ARBA" id="ARBA00008428"/>
    </source>
</evidence>
<dbReference type="CDD" id="cd00984">
    <property type="entry name" value="DnaB_C"/>
    <property type="match status" value="1"/>
</dbReference>
<evidence type="ECO:0000256" key="4">
    <source>
        <dbReference type="ARBA" id="ARBA00022801"/>
    </source>
</evidence>
<organism evidence="13 14">
    <name type="scientific">Micromonospora costi</name>
    <dbReference type="NCBI Taxonomy" id="1530042"/>
    <lineage>
        <taxon>Bacteria</taxon>
        <taxon>Bacillati</taxon>
        <taxon>Actinomycetota</taxon>
        <taxon>Actinomycetes</taxon>
        <taxon>Micromonosporales</taxon>
        <taxon>Micromonosporaceae</taxon>
        <taxon>Micromonospora</taxon>
    </lineage>
</organism>
<protein>
    <recommendedName>
        <fullName evidence="9">DNA 5'-3' helicase</fullName>
        <ecNumber evidence="9">5.6.2.3</ecNumber>
    </recommendedName>
</protein>
<evidence type="ECO:0000256" key="6">
    <source>
        <dbReference type="ARBA" id="ARBA00022840"/>
    </source>
</evidence>
<dbReference type="InterPro" id="IPR007694">
    <property type="entry name" value="DNA_helicase_DnaB-like_C"/>
</dbReference>
<feature type="compositionally biased region" description="Pro residues" evidence="11">
    <location>
        <begin position="11"/>
        <end position="22"/>
    </location>
</feature>
<comment type="catalytic activity">
    <reaction evidence="10">
        <text>ATP + H2O = ADP + phosphate + H(+)</text>
        <dbReference type="Rhea" id="RHEA:13065"/>
        <dbReference type="ChEBI" id="CHEBI:15377"/>
        <dbReference type="ChEBI" id="CHEBI:15378"/>
        <dbReference type="ChEBI" id="CHEBI:30616"/>
        <dbReference type="ChEBI" id="CHEBI:43474"/>
        <dbReference type="ChEBI" id="CHEBI:456216"/>
        <dbReference type="EC" id="5.6.2.3"/>
    </reaction>
</comment>
<dbReference type="InterPro" id="IPR036185">
    <property type="entry name" value="DNA_heli_DnaB-like_N_sf"/>
</dbReference>